<evidence type="ECO:0000256" key="1">
    <source>
        <dbReference type="PROSITE-ProRule" id="PRU00024"/>
    </source>
</evidence>
<dbReference type="Gene3D" id="2.120.10.30">
    <property type="entry name" value="TolB, C-terminal domain"/>
    <property type="match status" value="1"/>
</dbReference>
<feature type="domain" description="B box-type" evidence="2">
    <location>
        <begin position="62"/>
        <end position="96"/>
    </location>
</feature>
<name>A0A8S3S462_MYTED</name>
<reference evidence="3" key="1">
    <citation type="submission" date="2021-03" db="EMBL/GenBank/DDBJ databases">
        <authorList>
            <person name="Bekaert M."/>
        </authorList>
    </citation>
    <scope>NUCLEOTIDE SEQUENCE</scope>
</reference>
<dbReference type="SUPFAM" id="SSF57845">
    <property type="entry name" value="B-box zinc-binding domain"/>
    <property type="match status" value="1"/>
</dbReference>
<feature type="domain" description="B box-type" evidence="2">
    <location>
        <begin position="2"/>
        <end position="52"/>
    </location>
</feature>
<dbReference type="InterPro" id="IPR047153">
    <property type="entry name" value="TRIM45/56/19-like"/>
</dbReference>
<keyword evidence="1" id="KW-0479">Metal-binding</keyword>
<keyword evidence="1" id="KW-0863">Zinc-finger</keyword>
<evidence type="ECO:0000313" key="4">
    <source>
        <dbReference type="Proteomes" id="UP000683360"/>
    </source>
</evidence>
<dbReference type="InterPro" id="IPR000315">
    <property type="entry name" value="Znf_B-box"/>
</dbReference>
<sequence length="382" mass="43036">MDIDSYCDPCSGDEKSLPAIRFCSDCEERLCKDCVEYHKKFKATKSHHLMDLTSIGQTNIPKTKKFCEVHPDIPLDFYCTQHDIVCCRACIPSDHQSCVSRIYVYNIYQDNLTDNITLSLPSEPYGISILTGTDKAVVTLPCVSYLQFIDTRNLNMGKTIEVGKGCYGITTSDNFLAVDGTVVYQYRVSEESGIAVDAHGNVYVSEENKSEIHRLLPDGGFRDVILTRKDGIAKPYAITPLVVANLRSNNNRFKRLKLVFKIDANGQYNNIYDMYMDSGITYNMNDNAAQTHNCSNGKHFKSDIINHWKDIDIDHVKLVVYQDGIEKAFLHFDGAGTDKINWFSQEGLLNSSYSDLKTASPDVNGYHFDVEGLVEVNILGNY</sequence>
<accession>A0A8S3S462</accession>
<dbReference type="GO" id="GO:0005654">
    <property type="term" value="C:nucleoplasm"/>
    <property type="evidence" value="ECO:0007669"/>
    <property type="project" value="TreeGrafter"/>
</dbReference>
<dbReference type="PANTHER" id="PTHR25462:SF305">
    <property type="entry name" value="RING-TYPE DOMAIN-CONTAINING PROTEIN"/>
    <property type="match status" value="1"/>
</dbReference>
<protein>
    <recommendedName>
        <fullName evidence="2">B box-type domain-containing protein</fullName>
    </recommendedName>
</protein>
<evidence type="ECO:0000313" key="3">
    <source>
        <dbReference type="EMBL" id="CAG2216614.1"/>
    </source>
</evidence>
<dbReference type="OrthoDB" id="6110133at2759"/>
<dbReference type="GO" id="GO:0061630">
    <property type="term" value="F:ubiquitin protein ligase activity"/>
    <property type="evidence" value="ECO:0007669"/>
    <property type="project" value="TreeGrafter"/>
</dbReference>
<evidence type="ECO:0000259" key="2">
    <source>
        <dbReference type="PROSITE" id="PS50119"/>
    </source>
</evidence>
<dbReference type="PROSITE" id="PS50119">
    <property type="entry name" value="ZF_BBOX"/>
    <property type="match status" value="2"/>
</dbReference>
<gene>
    <name evidence="3" type="ORF">MEDL_30344</name>
</gene>
<comment type="caution">
    <text evidence="3">The sequence shown here is derived from an EMBL/GenBank/DDBJ whole genome shotgun (WGS) entry which is preliminary data.</text>
</comment>
<dbReference type="Proteomes" id="UP000683360">
    <property type="component" value="Unassembled WGS sequence"/>
</dbReference>
<dbReference type="GO" id="GO:0008270">
    <property type="term" value="F:zinc ion binding"/>
    <property type="evidence" value="ECO:0007669"/>
    <property type="project" value="UniProtKB-KW"/>
</dbReference>
<dbReference type="Gene3D" id="3.30.160.60">
    <property type="entry name" value="Classic Zinc Finger"/>
    <property type="match status" value="1"/>
</dbReference>
<dbReference type="InterPro" id="IPR011042">
    <property type="entry name" value="6-blade_b-propeller_TolB-like"/>
</dbReference>
<keyword evidence="1" id="KW-0862">Zinc</keyword>
<organism evidence="3 4">
    <name type="scientific">Mytilus edulis</name>
    <name type="common">Blue mussel</name>
    <dbReference type="NCBI Taxonomy" id="6550"/>
    <lineage>
        <taxon>Eukaryota</taxon>
        <taxon>Metazoa</taxon>
        <taxon>Spiralia</taxon>
        <taxon>Lophotrochozoa</taxon>
        <taxon>Mollusca</taxon>
        <taxon>Bivalvia</taxon>
        <taxon>Autobranchia</taxon>
        <taxon>Pteriomorphia</taxon>
        <taxon>Mytilida</taxon>
        <taxon>Mytiloidea</taxon>
        <taxon>Mytilidae</taxon>
        <taxon>Mytilinae</taxon>
        <taxon>Mytilus</taxon>
    </lineage>
</organism>
<dbReference type="AlphaFoldDB" id="A0A8S3S462"/>
<dbReference type="Pfam" id="PF22586">
    <property type="entry name" value="ANCHR-like_BBOX"/>
    <property type="match status" value="1"/>
</dbReference>
<dbReference type="PANTHER" id="PTHR25462">
    <property type="entry name" value="BONUS, ISOFORM C-RELATED"/>
    <property type="match status" value="1"/>
</dbReference>
<dbReference type="SUPFAM" id="SSF101898">
    <property type="entry name" value="NHL repeat"/>
    <property type="match status" value="1"/>
</dbReference>
<proteinExistence type="predicted"/>
<keyword evidence="4" id="KW-1185">Reference proteome</keyword>
<dbReference type="EMBL" id="CAJPWZ010001488">
    <property type="protein sequence ID" value="CAG2216614.1"/>
    <property type="molecule type" value="Genomic_DNA"/>
</dbReference>